<accession>A0A1E1K521</accession>
<feature type="domain" description="AAA+ ATPase" evidence="7">
    <location>
        <begin position="1904"/>
        <end position="2041"/>
    </location>
</feature>
<dbReference type="InterPro" id="IPR041677">
    <property type="entry name" value="DNA2/NAM7_AAA_11"/>
</dbReference>
<dbReference type="Gene3D" id="3.40.50.300">
    <property type="entry name" value="P-loop containing nucleotide triphosphate hydrolases"/>
    <property type="match status" value="6"/>
</dbReference>
<gene>
    <name evidence="8" type="ORF">RAG0_03598</name>
</gene>
<evidence type="ECO:0000313" key="8">
    <source>
        <dbReference type="EMBL" id="CZS93216.1"/>
    </source>
</evidence>
<dbReference type="Pfam" id="PF17866">
    <property type="entry name" value="AAA_lid_6"/>
    <property type="match status" value="2"/>
</dbReference>
<evidence type="ECO:0000259" key="7">
    <source>
        <dbReference type="SMART" id="SM00382"/>
    </source>
</evidence>
<dbReference type="InterPro" id="IPR041679">
    <property type="entry name" value="DNA2/NAM7-like_C"/>
</dbReference>
<feature type="compositionally biased region" description="Polar residues" evidence="6">
    <location>
        <begin position="2146"/>
        <end position="2155"/>
    </location>
</feature>
<dbReference type="SUPFAM" id="SSF52540">
    <property type="entry name" value="P-loop containing nucleoside triphosphate hydrolases"/>
    <property type="match status" value="4"/>
</dbReference>
<evidence type="ECO:0000313" key="9">
    <source>
        <dbReference type="Proteomes" id="UP000178912"/>
    </source>
</evidence>
<feature type="domain" description="AAA+ ATPase" evidence="7">
    <location>
        <begin position="511"/>
        <end position="898"/>
    </location>
</feature>
<evidence type="ECO:0000256" key="6">
    <source>
        <dbReference type="SAM" id="MobiDB-lite"/>
    </source>
</evidence>
<keyword evidence="2" id="KW-0547">Nucleotide-binding</keyword>
<dbReference type="OrthoDB" id="2423195at2759"/>
<dbReference type="InterPro" id="IPR000641">
    <property type="entry name" value="CbxX/CfxQ"/>
</dbReference>
<keyword evidence="3" id="KW-0378">Hydrolase</keyword>
<dbReference type="CDD" id="cd17936">
    <property type="entry name" value="EEXXEc_NFX1"/>
    <property type="match status" value="1"/>
</dbReference>
<dbReference type="FunFam" id="3.40.50.300:FF:000216">
    <property type="entry name" value="Type VII secretion ATPase EccA"/>
    <property type="match status" value="3"/>
</dbReference>
<keyword evidence="5" id="KW-0175">Coiled coil</keyword>
<reference evidence="9" key="1">
    <citation type="submission" date="2016-03" db="EMBL/GenBank/DDBJ databases">
        <authorList>
            <person name="Guldener U."/>
        </authorList>
    </citation>
    <scope>NUCLEOTIDE SEQUENCE [LARGE SCALE GENOMIC DNA]</scope>
    <source>
        <strain evidence="9">04CH-RAC-A.6.1</strain>
    </source>
</reference>
<dbReference type="Proteomes" id="UP000178912">
    <property type="component" value="Unassembled WGS sequence"/>
</dbReference>
<feature type="compositionally biased region" description="Basic and acidic residues" evidence="6">
    <location>
        <begin position="1200"/>
        <end position="1215"/>
    </location>
</feature>
<keyword evidence="4" id="KW-0067">ATP-binding</keyword>
<dbReference type="GO" id="GO:0005524">
    <property type="term" value="F:ATP binding"/>
    <property type="evidence" value="ECO:0007669"/>
    <property type="project" value="UniProtKB-KW"/>
</dbReference>
<feature type="region of interest" description="Disordered" evidence="6">
    <location>
        <begin position="2134"/>
        <end position="2212"/>
    </location>
</feature>
<feature type="domain" description="AAA+ ATPase" evidence="7">
    <location>
        <begin position="1625"/>
        <end position="1816"/>
    </location>
</feature>
<dbReference type="InterPro" id="IPR027417">
    <property type="entry name" value="P-loop_NTPase"/>
</dbReference>
<dbReference type="PANTHER" id="PTHR43392:SF2">
    <property type="entry name" value="AAA-TYPE ATPASE FAMILY PROTEIN _ ANKYRIN REPEAT FAMILY PROTEIN"/>
    <property type="match status" value="1"/>
</dbReference>
<name>A0A1E1K521_9HELO</name>
<evidence type="ECO:0000256" key="5">
    <source>
        <dbReference type="SAM" id="Coils"/>
    </source>
</evidence>
<dbReference type="Pfam" id="PF13087">
    <property type="entry name" value="AAA_12"/>
    <property type="match status" value="1"/>
</dbReference>
<dbReference type="Pfam" id="PF00004">
    <property type="entry name" value="AAA"/>
    <property type="match status" value="3"/>
</dbReference>
<dbReference type="SMART" id="SM00382">
    <property type="entry name" value="AAA"/>
    <property type="match status" value="4"/>
</dbReference>
<dbReference type="Pfam" id="PF13086">
    <property type="entry name" value="AAA_11"/>
    <property type="match status" value="1"/>
</dbReference>
<feature type="domain" description="AAA+ ATPase" evidence="7">
    <location>
        <begin position="1346"/>
        <end position="1482"/>
    </location>
</feature>
<dbReference type="PANTHER" id="PTHR43392">
    <property type="entry name" value="AAA-TYPE ATPASE FAMILY PROTEIN / ANKYRIN REPEAT FAMILY PROTEIN"/>
    <property type="match status" value="1"/>
</dbReference>
<dbReference type="GO" id="GO:0016887">
    <property type="term" value="F:ATP hydrolysis activity"/>
    <property type="evidence" value="ECO:0007669"/>
    <property type="project" value="InterPro"/>
</dbReference>
<dbReference type="InterPro" id="IPR050773">
    <property type="entry name" value="CbxX/CfxQ_RuBisCO_ESX"/>
</dbReference>
<dbReference type="InterPro" id="IPR041627">
    <property type="entry name" value="AAA_lid_6"/>
</dbReference>
<comment type="similarity">
    <text evidence="1">Belongs to the CbxX/CfxQ family.</text>
</comment>
<dbReference type="GO" id="GO:0004386">
    <property type="term" value="F:helicase activity"/>
    <property type="evidence" value="ECO:0007669"/>
    <property type="project" value="InterPro"/>
</dbReference>
<feature type="region of interest" description="Disordered" evidence="6">
    <location>
        <begin position="1200"/>
        <end position="1305"/>
    </location>
</feature>
<dbReference type="EMBL" id="FJUX01000015">
    <property type="protein sequence ID" value="CZS93216.1"/>
    <property type="molecule type" value="Genomic_DNA"/>
</dbReference>
<evidence type="ECO:0000256" key="2">
    <source>
        <dbReference type="ARBA" id="ARBA00022741"/>
    </source>
</evidence>
<evidence type="ECO:0000256" key="1">
    <source>
        <dbReference type="ARBA" id="ARBA00010378"/>
    </source>
</evidence>
<dbReference type="FunFam" id="1.10.8.60:FF:000160">
    <property type="entry name" value="WGS project CABT00000000 data, contig 2.55"/>
    <property type="match status" value="1"/>
</dbReference>
<feature type="compositionally biased region" description="Polar residues" evidence="6">
    <location>
        <begin position="1235"/>
        <end position="1253"/>
    </location>
</feature>
<dbReference type="CDD" id="cd00009">
    <property type="entry name" value="AAA"/>
    <property type="match status" value="2"/>
</dbReference>
<dbReference type="CDD" id="cd18808">
    <property type="entry name" value="SF1_C_Upf1"/>
    <property type="match status" value="1"/>
</dbReference>
<feature type="coiled-coil region" evidence="5">
    <location>
        <begin position="2214"/>
        <end position="2283"/>
    </location>
</feature>
<sequence>MSEKLTPAVDDKLPSKLLTEAESLASPEIRMAAPDPDNQRVLRLSKLFNDVLYGRKLLNSSRDGKLFLESIFVQTDRATCVHRVLASTDGLGALQASMRFDTSPAFLNGHALRLLDVLQAPELTAIDSGSVLSKILIGIVEPAFFWDAFTKAFVESVLSLDAAKKYAWLLLNLVRLPGTGSSAYVQLAESAILDLILNYNDGDIRILGEKIKHSIPLSDTDLHIDAEAKPGGRHGNDHVDYREITIMPTADELLSQDRPFFRTANFIDNPELVSTVHRLHVDNQFRLLREDMLGEIREEMKVMMGSRKGLHKGLTVEGLKFCGIEMGIDKKRSPWGLKFLVDDGLPNMRKVDGSKRRAFLTENRQVLRQGNMACLFIDGEPSAFPTISRNEDELARVPAILTIQFQDDETLSRTLLRLKTANNVKLIQLDSAIFAYEPFLRRLQEMTELPLVAELLHWREGRSIGVPDFKPLHILGKLENMRGKELKQVLGTKTSVILDDSQSISLSACFSQSVSMVQGPPGTGKSFIGALVAKVLHDSTDQVILVVCFTNHALDQFLEDLMKIGIPSANMVRLGGKSTDLTKPLMLREQTSIKRSATQWAQINKLKQKLQAHEERLSNTFNRYKTTNASARDLMNYLEFLGEDLPFFEAFTVPDERDGMTRVGKKNKAVDHFYLLNRWARYQTDGGLFEHLQPEDAEGIWNMTPQLREACMMRWRQAILNDLVTEMQETGRAYNVDQSEMARVLTENDTAIIKSKKIIACTTNGAATHASAIQAASPGIVLVEEAGEILEAHILTSLGPDTQQLILIGDHQQLRPKCSYELSVEQGDGFDLNRSLFERLILKGYPHVTLTKQHRMRPEISAMVRHLTYPDLIDAESTRKRANLRGFRDNVIFIDHRELEVELKNAKEMRDGKTSSKENHFEAQMILKCLARENDPILNDIDKFDLLRAGLLTDLGSKTSKPSLRISTIDNYQGEESDIILVSLTRSNNAHDIGFMAAPERLNVLLSRARDALIMIGNSETFINARKGKEVWRKLFDLLKENGHVYGGFPVKCEKHPDRVALLCTPDAFESESPDGGCKEHCGVLLHCKLHKCPSNCHQVFDHSKMECHTVMKQKCPQSHSQTWKCFQGAPKTCHTCENERKAAEKKARKLLEDQLRRDDKKQKHQKDMLKLEEEIERLTQGMKDANMNTALEAVLSQKRKDLEDAQKRAKDAANKPKQAVKPNSSRPTGRGLYSSASGESDQANSGHQQQGQTKKTKSASSSSKPPASTFTGRQKLRTYITSAVDHNKSPSKTEWQRQKDQENAVDPAIDSIMEMIGLEEVKSQILRIKAKVETSIRQGTDLTKERLGLVLLGNPGTGKTTVARHYAKVLTSLQVLSGDGFVETTGSRLAHGGIKEAKDHLKQLENSGGGVYFIDEAYQLTEPHNHDGRTVLEFLLAEIENLVGHTIFVFAGYRKQMEKFFESNPGLSSRIPYMMHFEDYTDSELLKMLQFNMNKFYKGKMAIEDGLDGLYMKIAVGRLGKGRGRDGFGNARALENLFARIRERQAERLSNERRDGLGPDDFFMAKEDLIGPDPSKAMKNCHAWTDLKKLTGLKSVKESVDFMIDLIKTNYYRELQEKPIIEVSLNRVFLGSPGTGKTSVAKIYGKILADIGLLSNGEVVTKNPSDFVGNVIGQSEANTKAILATTAGKVLIIDEAYMLYPGNSGGGQGTDIFKTAVIDTLVAEIQSTLGEDRCVLLLGYEDQMIDMFQNVNPGLTRRFPLTDAFRFEDFSDSELQEILEIKIKGQGLAATTHAKSVAIDVLSRARNGLNFGNGGDVESLISKAKRNYQARQSALPATERSFDFNFEPVDFDLDFNRAVAAGTNLNELFQGVIGCDAIVTKLDGFLKVAKGMRAQDLDPRGQIPMNFIFKGPPGTGKTTTARKFGKVFFDLGFLSHVEVVECSATDLIGQYVGQTGPKTLKQLEKGLGKVLFVDEAYRLGEGLFATEAINELVDLVTKPKFAGKMIIILAGYEDDMNKLLRVNEGLSSRFADEVYFPALTPADCLHLLDSKLIESRIAFPELQDPTVFNFLHDLIEQMSKIPGWGNARDLQTLAKSMVRAVYSANQAKVAQLEIHPDIAIRCTEHMLADKLARNKSLRTRPVNLSPATQSSNPDQGPPPNIGTGTDSSASNSSTKAAIPDGEANDKPLSPPDTPSTVSPVSNNRDPGVSDETWAELEQDKRLAKLAAERYEQEILEAKQALRLANIAQKAAEVAMVEHQRLLAKNEAAANELLKRREEARIREVEARALAERLRKTLELKIELEKSKRKMAEQVQVKLRQMGVCIMGYRWIKQAGGYRCAGGSHYVSDGQLGI</sequence>
<dbReference type="InterPro" id="IPR003959">
    <property type="entry name" value="ATPase_AAA_core"/>
</dbReference>
<dbReference type="InterPro" id="IPR003593">
    <property type="entry name" value="AAA+_ATPase"/>
</dbReference>
<dbReference type="PRINTS" id="PR00819">
    <property type="entry name" value="CBXCFQXSUPER"/>
</dbReference>
<evidence type="ECO:0000256" key="4">
    <source>
        <dbReference type="ARBA" id="ARBA00022840"/>
    </source>
</evidence>
<dbReference type="CDD" id="cd06008">
    <property type="entry name" value="NF-X1-zinc-finger"/>
    <property type="match status" value="1"/>
</dbReference>
<evidence type="ECO:0000256" key="3">
    <source>
        <dbReference type="ARBA" id="ARBA00022806"/>
    </source>
</evidence>
<feature type="compositionally biased region" description="Polar residues" evidence="6">
    <location>
        <begin position="2163"/>
        <end position="2176"/>
    </location>
</feature>
<keyword evidence="3" id="KW-0347">Helicase</keyword>
<dbReference type="FunFam" id="1.10.8.60:FF:000159">
    <property type="entry name" value="p-loop containing nucleoside triphosphate hydrolase protein"/>
    <property type="match status" value="1"/>
</dbReference>
<protein>
    <submittedName>
        <fullName evidence="8">Related to stage V sporulation protein K</fullName>
    </submittedName>
</protein>
<organism evidence="8 9">
    <name type="scientific">Rhynchosporium agropyri</name>
    <dbReference type="NCBI Taxonomy" id="914238"/>
    <lineage>
        <taxon>Eukaryota</taxon>
        <taxon>Fungi</taxon>
        <taxon>Dikarya</taxon>
        <taxon>Ascomycota</taxon>
        <taxon>Pezizomycotina</taxon>
        <taxon>Leotiomycetes</taxon>
        <taxon>Helotiales</taxon>
        <taxon>Ploettnerulaceae</taxon>
        <taxon>Rhynchosporium</taxon>
    </lineage>
</organism>
<feature type="compositionally biased region" description="Low complexity" evidence="6">
    <location>
        <begin position="1259"/>
        <end position="1270"/>
    </location>
</feature>
<dbReference type="InterPro" id="IPR047187">
    <property type="entry name" value="SF1_C_Upf1"/>
</dbReference>
<proteinExistence type="inferred from homology"/>
<dbReference type="Gene3D" id="1.10.8.60">
    <property type="match status" value="2"/>
</dbReference>
<keyword evidence="9" id="KW-1185">Reference proteome</keyword>